<dbReference type="Pfam" id="PF06293">
    <property type="entry name" value="Kdo"/>
    <property type="match status" value="1"/>
</dbReference>
<evidence type="ECO:0000256" key="3">
    <source>
        <dbReference type="ARBA" id="ARBA00010327"/>
    </source>
</evidence>
<evidence type="ECO:0000256" key="5">
    <source>
        <dbReference type="ARBA" id="ARBA00022475"/>
    </source>
</evidence>
<evidence type="ECO:0000256" key="10">
    <source>
        <dbReference type="ARBA" id="ARBA00022840"/>
    </source>
</evidence>
<name>A0ABS3CS48_9ALTE</name>
<evidence type="ECO:0000256" key="11">
    <source>
        <dbReference type="ARBA" id="ARBA00022985"/>
    </source>
</evidence>
<feature type="active site" evidence="15">
    <location>
        <position position="169"/>
    </location>
</feature>
<evidence type="ECO:0000256" key="15">
    <source>
        <dbReference type="HAMAP-Rule" id="MF_00521"/>
    </source>
</evidence>
<dbReference type="InterPro" id="IPR000719">
    <property type="entry name" value="Prot_kinase_dom"/>
</dbReference>
<keyword evidence="10 15" id="KW-0067">ATP-binding</keyword>
<keyword evidence="12 15" id="KW-0472">Membrane</keyword>
<sequence length="249" mass="28846">MSSVKQGHHSAHSWLVDADVIQDLTPQHFNIGYWQSAGLVTGHSSGRGITYFVRHNTTPLVLRHYRRGGLIGRLLSDQYLYTGLDNCRSFQEFRLLSWMHKLGLPVPRPIAAHVYRSGLIYRADLIIQQIENARDLHQILCTSGLAESLWQEVGRTIAKMHLAQIYHHDLNIHNLMLDAQGKVWLIDFDRCEKRIGTAWQANNLDRLKRSLEKETARTQQYHYQPDNFSHLLHGYHLQRNEDKHDAATD</sequence>
<evidence type="ECO:0000313" key="18">
    <source>
        <dbReference type="Proteomes" id="UP000663992"/>
    </source>
</evidence>
<comment type="caution">
    <text evidence="17">The sequence shown here is derived from an EMBL/GenBank/DDBJ whole genome shotgun (WGS) entry which is preliminary data.</text>
</comment>
<keyword evidence="6 15" id="KW-0997">Cell inner membrane</keyword>
<protein>
    <recommendedName>
        <fullName evidence="13 15">3-deoxy-D-manno-octulosonic acid kinase</fullName>
        <shortName evidence="15">Kdo kinase</shortName>
        <ecNumber evidence="4 15">2.7.1.166</ecNumber>
    </recommendedName>
</protein>
<dbReference type="PROSITE" id="PS50011">
    <property type="entry name" value="PROTEIN_KINASE_DOM"/>
    <property type="match status" value="1"/>
</dbReference>
<keyword evidence="18" id="KW-1185">Reference proteome</keyword>
<evidence type="ECO:0000256" key="2">
    <source>
        <dbReference type="ARBA" id="ARBA00004713"/>
    </source>
</evidence>
<dbReference type="Proteomes" id="UP000663992">
    <property type="component" value="Unassembled WGS sequence"/>
</dbReference>
<dbReference type="InterPro" id="IPR022826">
    <property type="entry name" value="KDO_kinase"/>
</dbReference>
<evidence type="ECO:0000256" key="7">
    <source>
        <dbReference type="ARBA" id="ARBA00022679"/>
    </source>
</evidence>
<evidence type="ECO:0000256" key="1">
    <source>
        <dbReference type="ARBA" id="ARBA00004515"/>
    </source>
</evidence>
<proteinExistence type="inferred from homology"/>
<dbReference type="RefSeq" id="WP_206592945.1">
    <property type="nucleotide sequence ID" value="NZ_JAFKCS010000003.1"/>
</dbReference>
<dbReference type="EC" id="2.7.1.166" evidence="4 15"/>
<feature type="domain" description="Protein kinase" evidence="16">
    <location>
        <begin position="39"/>
        <end position="249"/>
    </location>
</feature>
<accession>A0ABS3CS48</accession>
<comment type="similarity">
    <text evidence="3 15">Belongs to the protein kinase superfamily. KdkA/RfaP family.</text>
</comment>
<dbReference type="NCBIfam" id="NF002475">
    <property type="entry name" value="PRK01723.1"/>
    <property type="match status" value="1"/>
</dbReference>
<dbReference type="HAMAP" id="MF_00521">
    <property type="entry name" value="KDO_kinase"/>
    <property type="match status" value="1"/>
</dbReference>
<keyword evidence="11 15" id="KW-0448">Lipopolysaccharide biosynthesis</keyword>
<keyword evidence="7 15" id="KW-0808">Transferase</keyword>
<evidence type="ECO:0000256" key="4">
    <source>
        <dbReference type="ARBA" id="ARBA00011988"/>
    </source>
</evidence>
<keyword evidence="5 15" id="KW-1003">Cell membrane</keyword>
<dbReference type="SUPFAM" id="SSF56112">
    <property type="entry name" value="Protein kinase-like (PK-like)"/>
    <property type="match status" value="1"/>
</dbReference>
<evidence type="ECO:0000256" key="9">
    <source>
        <dbReference type="ARBA" id="ARBA00022777"/>
    </source>
</evidence>
<dbReference type="GO" id="GO:0016301">
    <property type="term" value="F:kinase activity"/>
    <property type="evidence" value="ECO:0007669"/>
    <property type="project" value="UniProtKB-KW"/>
</dbReference>
<comment type="function">
    <text evidence="15">Catalyzes the ATP-dependent phosphorylation of the 3-deoxy-D-manno-octulosonic acid (Kdo) residue in Kdo-lipid IV(A) at the 4-OH position.</text>
</comment>
<reference evidence="17 18" key="1">
    <citation type="submission" date="2021-03" db="EMBL/GenBank/DDBJ databases">
        <title>novel species isolated from a fishpond in China.</title>
        <authorList>
            <person name="Lu H."/>
            <person name="Cai Z."/>
        </authorList>
    </citation>
    <scope>NUCLEOTIDE SEQUENCE [LARGE SCALE GENOMIC DNA]</scope>
    <source>
        <strain evidence="17 18">Y57</strain>
    </source>
</reference>
<organism evidence="17 18">
    <name type="scientific">Bowmanella yangjiangensis</name>
    <dbReference type="NCBI Taxonomy" id="2811230"/>
    <lineage>
        <taxon>Bacteria</taxon>
        <taxon>Pseudomonadati</taxon>
        <taxon>Pseudomonadota</taxon>
        <taxon>Gammaproteobacteria</taxon>
        <taxon>Alteromonadales</taxon>
        <taxon>Alteromonadaceae</taxon>
        <taxon>Bowmanella</taxon>
    </lineage>
</organism>
<evidence type="ECO:0000313" key="17">
    <source>
        <dbReference type="EMBL" id="MBN7819115.1"/>
    </source>
</evidence>
<comment type="catalytic activity">
    <reaction evidence="14 15">
        <text>an alpha-Kdo-(2-&gt;6)-lipid IVA + ATP = a 4-O-phospho-alpha-Kdo-(2-&gt;6)-lipid IVA + ADP + H(+)</text>
        <dbReference type="Rhea" id="RHEA:74271"/>
        <dbReference type="ChEBI" id="CHEBI:15378"/>
        <dbReference type="ChEBI" id="CHEBI:30616"/>
        <dbReference type="ChEBI" id="CHEBI:176428"/>
        <dbReference type="ChEBI" id="CHEBI:193140"/>
        <dbReference type="ChEBI" id="CHEBI:456216"/>
        <dbReference type="EC" id="2.7.1.166"/>
    </reaction>
</comment>
<dbReference type="Gene3D" id="1.10.510.10">
    <property type="entry name" value="Transferase(Phosphotransferase) domain 1"/>
    <property type="match status" value="1"/>
</dbReference>
<dbReference type="InterPro" id="IPR011009">
    <property type="entry name" value="Kinase-like_dom_sf"/>
</dbReference>
<dbReference type="EMBL" id="JAFKCS010000003">
    <property type="protein sequence ID" value="MBN7819115.1"/>
    <property type="molecule type" value="Genomic_DNA"/>
</dbReference>
<evidence type="ECO:0000256" key="14">
    <source>
        <dbReference type="ARBA" id="ARBA00034417"/>
    </source>
</evidence>
<evidence type="ECO:0000256" key="13">
    <source>
        <dbReference type="ARBA" id="ARBA00029511"/>
    </source>
</evidence>
<evidence type="ECO:0000256" key="8">
    <source>
        <dbReference type="ARBA" id="ARBA00022741"/>
    </source>
</evidence>
<evidence type="ECO:0000259" key="16">
    <source>
        <dbReference type="PROSITE" id="PS50011"/>
    </source>
</evidence>
<gene>
    <name evidence="15" type="primary">kdkA</name>
    <name evidence="17" type="ORF">J0A65_04515</name>
</gene>
<evidence type="ECO:0000256" key="6">
    <source>
        <dbReference type="ARBA" id="ARBA00022519"/>
    </source>
</evidence>
<keyword evidence="8 15" id="KW-0547">Nucleotide-binding</keyword>
<comment type="subcellular location">
    <subcellularLocation>
        <location evidence="1 15">Cell inner membrane</location>
        <topology evidence="1 15">Peripheral membrane protein</topology>
        <orientation evidence="1 15">Cytoplasmic side</orientation>
    </subcellularLocation>
</comment>
<comment type="pathway">
    <text evidence="2 15">Bacterial outer membrane biogenesis; LPS core biosynthesis.</text>
</comment>
<keyword evidence="9 15" id="KW-0418">Kinase</keyword>
<evidence type="ECO:0000256" key="12">
    <source>
        <dbReference type="ARBA" id="ARBA00023136"/>
    </source>
</evidence>